<evidence type="ECO:0000313" key="16">
    <source>
        <dbReference type="EMBL" id="GHH70860.1"/>
    </source>
</evidence>
<dbReference type="InterPro" id="IPR001173">
    <property type="entry name" value="Glyco_trans_2-like"/>
</dbReference>
<dbReference type="EMBL" id="BNCD01000001">
    <property type="protein sequence ID" value="GHH70860.1"/>
    <property type="molecule type" value="Genomic_DNA"/>
</dbReference>
<keyword evidence="10 14" id="KW-1133">Transmembrane helix</keyword>
<evidence type="ECO:0000256" key="9">
    <source>
        <dbReference type="ARBA" id="ARBA00022968"/>
    </source>
</evidence>
<reference evidence="16" key="2">
    <citation type="submission" date="2020-09" db="EMBL/GenBank/DDBJ databases">
        <authorList>
            <person name="Sun Q."/>
            <person name="Ohkuma M."/>
        </authorList>
    </citation>
    <scope>NUCLEOTIDE SEQUENCE</scope>
    <source>
        <strain evidence="16">JCM 5069</strain>
    </source>
</reference>
<keyword evidence="9" id="KW-0735">Signal-anchor</keyword>
<dbReference type="SUPFAM" id="SSF53448">
    <property type="entry name" value="Nucleotide-diphospho-sugar transferases"/>
    <property type="match status" value="1"/>
</dbReference>
<evidence type="ECO:0000256" key="1">
    <source>
        <dbReference type="ARBA" id="ARBA00004389"/>
    </source>
</evidence>
<evidence type="ECO:0000256" key="6">
    <source>
        <dbReference type="ARBA" id="ARBA00022679"/>
    </source>
</evidence>
<dbReference type="CDD" id="cd04188">
    <property type="entry name" value="DPG_synthase"/>
    <property type="match status" value="1"/>
</dbReference>
<dbReference type="Gene3D" id="3.90.550.10">
    <property type="entry name" value="Spore Coat Polysaccharide Biosynthesis Protein SpsA, Chain A"/>
    <property type="match status" value="1"/>
</dbReference>
<comment type="catalytic activity">
    <reaction evidence="12">
        <text>a di-trans,poly-cis-dolichyl phosphate + UDP-alpha-D-glucose = a di-trans,poly-cis-dolichyl beta-D-glucosyl phosphate + UDP</text>
        <dbReference type="Rhea" id="RHEA:15401"/>
        <dbReference type="Rhea" id="RHEA-COMP:19498"/>
        <dbReference type="Rhea" id="RHEA-COMP:19502"/>
        <dbReference type="ChEBI" id="CHEBI:57525"/>
        <dbReference type="ChEBI" id="CHEBI:57683"/>
        <dbReference type="ChEBI" id="CHEBI:58223"/>
        <dbReference type="ChEBI" id="CHEBI:58885"/>
        <dbReference type="EC" id="2.4.1.117"/>
    </reaction>
    <physiologicalReaction direction="left-to-right" evidence="12">
        <dbReference type="Rhea" id="RHEA:15402"/>
    </physiologicalReaction>
</comment>
<dbReference type="Pfam" id="PF00535">
    <property type="entry name" value="Glycos_transf_2"/>
    <property type="match status" value="1"/>
</dbReference>
<feature type="transmembrane region" description="Helical" evidence="14">
    <location>
        <begin position="435"/>
        <end position="452"/>
    </location>
</feature>
<dbReference type="EC" id="2.4.1.117" evidence="4"/>
<comment type="similarity">
    <text evidence="3">Belongs to the glycosyltransferase 2 family.</text>
</comment>
<dbReference type="AlphaFoldDB" id="A0A919FT02"/>
<comment type="caution">
    <text evidence="16">The sequence shown here is derived from an EMBL/GenBank/DDBJ whole genome shotgun (WGS) entry which is preliminary data.</text>
</comment>
<keyword evidence="11 14" id="KW-0472">Membrane</keyword>
<dbReference type="GO" id="GO:0006487">
    <property type="term" value="P:protein N-linked glycosylation"/>
    <property type="evidence" value="ECO:0007669"/>
    <property type="project" value="TreeGrafter"/>
</dbReference>
<evidence type="ECO:0000313" key="17">
    <source>
        <dbReference type="Proteomes" id="UP000603708"/>
    </source>
</evidence>
<dbReference type="PANTHER" id="PTHR10859:SF91">
    <property type="entry name" value="DOLICHYL-PHOSPHATE BETA-GLUCOSYLTRANSFERASE"/>
    <property type="match status" value="1"/>
</dbReference>
<evidence type="ECO:0000256" key="14">
    <source>
        <dbReference type="SAM" id="Phobius"/>
    </source>
</evidence>
<dbReference type="InterPro" id="IPR035518">
    <property type="entry name" value="DPG_synthase"/>
</dbReference>
<dbReference type="GO" id="GO:0004581">
    <property type="term" value="F:dolichyl-phosphate beta-glucosyltransferase activity"/>
    <property type="evidence" value="ECO:0007669"/>
    <property type="project" value="UniProtKB-EC"/>
</dbReference>
<evidence type="ECO:0000256" key="13">
    <source>
        <dbReference type="SAM" id="MobiDB-lite"/>
    </source>
</evidence>
<evidence type="ECO:0000256" key="2">
    <source>
        <dbReference type="ARBA" id="ARBA00004922"/>
    </source>
</evidence>
<dbReference type="PANTHER" id="PTHR10859">
    <property type="entry name" value="GLYCOSYL TRANSFERASE"/>
    <property type="match status" value="1"/>
</dbReference>
<evidence type="ECO:0000256" key="5">
    <source>
        <dbReference type="ARBA" id="ARBA00022676"/>
    </source>
</evidence>
<evidence type="ECO:0000256" key="8">
    <source>
        <dbReference type="ARBA" id="ARBA00022824"/>
    </source>
</evidence>
<feature type="compositionally biased region" description="Basic and acidic residues" evidence="13">
    <location>
        <begin position="1"/>
        <end position="16"/>
    </location>
</feature>
<evidence type="ECO:0000256" key="12">
    <source>
        <dbReference type="ARBA" id="ARBA00045097"/>
    </source>
</evidence>
<evidence type="ECO:0000259" key="15">
    <source>
        <dbReference type="Pfam" id="PF00535"/>
    </source>
</evidence>
<evidence type="ECO:0000256" key="10">
    <source>
        <dbReference type="ARBA" id="ARBA00022989"/>
    </source>
</evidence>
<feature type="domain" description="Glycosyltransferase 2-like" evidence="15">
    <location>
        <begin position="86"/>
        <end position="252"/>
    </location>
</feature>
<feature type="compositionally biased region" description="Basic and acidic residues" evidence="13">
    <location>
        <begin position="56"/>
        <end position="73"/>
    </location>
</feature>
<organism evidence="16 17">
    <name type="scientific">Streptomyces sulfonofaciens</name>
    <dbReference type="NCBI Taxonomy" id="68272"/>
    <lineage>
        <taxon>Bacteria</taxon>
        <taxon>Bacillati</taxon>
        <taxon>Actinomycetota</taxon>
        <taxon>Actinomycetes</taxon>
        <taxon>Kitasatosporales</taxon>
        <taxon>Streptomycetaceae</taxon>
        <taxon>Streptomyces</taxon>
    </lineage>
</organism>
<comment type="subcellular location">
    <subcellularLocation>
        <location evidence="1">Endoplasmic reticulum membrane</location>
        <topology evidence="1">Single-pass membrane protein</topology>
    </subcellularLocation>
</comment>
<feature type="transmembrane region" description="Helical" evidence="14">
    <location>
        <begin position="371"/>
        <end position="390"/>
    </location>
</feature>
<evidence type="ECO:0000256" key="4">
    <source>
        <dbReference type="ARBA" id="ARBA00012583"/>
    </source>
</evidence>
<dbReference type="Proteomes" id="UP000603708">
    <property type="component" value="Unassembled WGS sequence"/>
</dbReference>
<feature type="transmembrane region" description="Helical" evidence="14">
    <location>
        <begin position="402"/>
        <end position="423"/>
    </location>
</feature>
<evidence type="ECO:0000256" key="11">
    <source>
        <dbReference type="ARBA" id="ARBA00023136"/>
    </source>
</evidence>
<comment type="pathway">
    <text evidence="2">Protein modification; protein glycosylation.</text>
</comment>
<reference evidence="16" key="1">
    <citation type="journal article" date="2014" name="Int. J. Syst. Evol. Microbiol.">
        <title>Complete genome sequence of Corynebacterium casei LMG S-19264T (=DSM 44701T), isolated from a smear-ripened cheese.</title>
        <authorList>
            <consortium name="US DOE Joint Genome Institute (JGI-PGF)"/>
            <person name="Walter F."/>
            <person name="Albersmeier A."/>
            <person name="Kalinowski J."/>
            <person name="Ruckert C."/>
        </authorList>
    </citation>
    <scope>NUCLEOTIDE SEQUENCE</scope>
    <source>
        <strain evidence="16">JCM 5069</strain>
    </source>
</reference>
<accession>A0A919FT02</accession>
<keyword evidence="8" id="KW-0256">Endoplasmic reticulum</keyword>
<feature type="region of interest" description="Disordered" evidence="13">
    <location>
        <begin position="1"/>
        <end position="77"/>
    </location>
</feature>
<evidence type="ECO:0000256" key="3">
    <source>
        <dbReference type="ARBA" id="ARBA00006739"/>
    </source>
</evidence>
<keyword evidence="17" id="KW-1185">Reference proteome</keyword>
<gene>
    <name evidence="16" type="ORF">GCM10018793_05580</name>
</gene>
<sequence>MRDQRSPELKDLDRLPHRAPATTNDPESVPRHRLEPVPPHHLQPLPTHRPKPVPPHRPESTGHLDLLPTHRPEPVPAHPPEPVLDIVVPVFNEERALAPSVRRLHAHLRKTFPYPFRITIADNASTDSTPRIAARLADELTEAQWLRLAEKGRGRALRTAWSLSPALVLAYMDVDLSTELTALLPLVAPVLSGHSDMAIGTRLAPGSRVVRGPYREITSRGYNALLRAVLGVGFSDAQCGFKAVRREVAERLLPLVQDSEWFFDTELLVIAERAGLRIHEVPVDWVDDSDSRVDILATALADLRGIARIGVALARGTLLPRGSLRDGGADAPGGLATRLVCFAAAGSLSTLASLLLYGALRPAAGSRAADALTLLVCAVAGAAVTGRLTFGPRGRRGVPRHRGRGLAALLIGLALTGGSLAALHHTAPAGRATELAVLLAANLAAALLRFPLSRARAFRA</sequence>
<dbReference type="InterPro" id="IPR029044">
    <property type="entry name" value="Nucleotide-diphossugar_trans"/>
</dbReference>
<evidence type="ECO:0000256" key="7">
    <source>
        <dbReference type="ARBA" id="ARBA00022692"/>
    </source>
</evidence>
<keyword evidence="7 14" id="KW-0812">Transmembrane</keyword>
<keyword evidence="5" id="KW-0328">Glycosyltransferase</keyword>
<keyword evidence="6 16" id="KW-0808">Transferase</keyword>
<name>A0A919FT02_9ACTN</name>
<feature type="transmembrane region" description="Helical" evidence="14">
    <location>
        <begin position="339"/>
        <end position="359"/>
    </location>
</feature>
<proteinExistence type="inferred from homology"/>
<protein>
    <recommendedName>
        <fullName evidence="4">dolichyl-phosphate beta-glucosyltransferase</fullName>
        <ecNumber evidence="4">2.4.1.117</ecNumber>
    </recommendedName>
</protein>